<accession>A0A220YHW6</accession>
<dbReference type="EMBL" id="JASZZX010000043">
    <property type="protein sequence ID" value="MDM3929648.1"/>
    <property type="molecule type" value="Genomic_DNA"/>
</dbReference>
<reference evidence="3 5" key="3">
    <citation type="submission" date="2023-06" db="EMBL/GenBank/DDBJ databases">
        <title>Itaconate inhibition of nontuberculous mycobacteria.</title>
        <authorList>
            <person name="Breen P."/>
            <person name="Zimbric M."/>
            <person name="Caverly L."/>
        </authorList>
    </citation>
    <scope>NUCLEOTIDE SEQUENCE [LARGE SCALE GENOMIC DNA]</scope>
    <source>
        <strain evidence="3 5">FLAC1071</strain>
    </source>
</reference>
<proteinExistence type="predicted"/>
<evidence type="ECO:0000313" key="5">
    <source>
        <dbReference type="Proteomes" id="UP001529272"/>
    </source>
</evidence>
<dbReference type="Proteomes" id="UP001529272">
    <property type="component" value="Unassembled WGS sequence"/>
</dbReference>
<dbReference type="AlphaFoldDB" id="A0A220YHW6"/>
<feature type="region of interest" description="Disordered" evidence="1">
    <location>
        <begin position="1"/>
        <end position="34"/>
    </location>
</feature>
<reference evidence="3" key="4">
    <citation type="submission" date="2023-06" db="EMBL/GenBank/DDBJ databases">
        <authorList>
            <person name="Spilker T."/>
        </authorList>
    </citation>
    <scope>NUCLEOTIDE SEQUENCE</scope>
    <source>
        <strain evidence="3">FLAC1071</strain>
    </source>
</reference>
<evidence type="ECO:0000313" key="2">
    <source>
        <dbReference type="EMBL" id="ASL17201.1"/>
    </source>
</evidence>
<evidence type="ECO:0000313" key="4">
    <source>
        <dbReference type="Proteomes" id="UP000198286"/>
    </source>
</evidence>
<dbReference type="RefSeq" id="WP_008260212.1">
    <property type="nucleotide sequence ID" value="NZ_CAAHFK010000053.1"/>
</dbReference>
<keyword evidence="5" id="KW-1185">Reference proteome</keyword>
<evidence type="ECO:0000313" key="3">
    <source>
        <dbReference type="EMBL" id="MDM3929648.1"/>
    </source>
</evidence>
<dbReference type="GeneID" id="45456496"/>
<organism evidence="2 4">
    <name type="scientific">Mycobacterium intracellulare subsp. chimaera</name>
    <dbReference type="NCBI Taxonomy" id="222805"/>
    <lineage>
        <taxon>Bacteria</taxon>
        <taxon>Bacillati</taxon>
        <taxon>Actinomycetota</taxon>
        <taxon>Actinomycetes</taxon>
        <taxon>Mycobacteriales</taxon>
        <taxon>Mycobacteriaceae</taxon>
        <taxon>Mycobacterium</taxon>
        <taxon>Mycobacterium avium complex (MAC)</taxon>
    </lineage>
</organism>
<dbReference type="EMBL" id="CP015267">
    <property type="protein sequence ID" value="ASL17201.1"/>
    <property type="molecule type" value="Genomic_DNA"/>
</dbReference>
<name>A0A220YHW6_MYCIT</name>
<dbReference type="NCBIfam" id="NF040652">
    <property type="entry name" value="Mbox_reg_Rv1535"/>
    <property type="match status" value="1"/>
</dbReference>
<dbReference type="Proteomes" id="UP000198286">
    <property type="component" value="Chromosome"/>
</dbReference>
<reference evidence="2 4" key="1">
    <citation type="journal article" date="2017" name="Lancet Infect. Dis.">
        <title>Global outbreak of severe Mycobacterium chimaera disease after cardiac surgery: a molecular epidemiological study.</title>
        <authorList>
            <person name="van Ingen J."/>
            <person name="Kohl T."/>
            <person name="Kranzer K."/>
            <person name="Hasse B."/>
            <person name="Keller P."/>
            <person name="Szafranska A."/>
            <person name="Hillemann D."/>
            <person name="Chand M."/>
            <person name="Schreiber P."/>
            <person name="Sommerstein R."/>
            <person name="Berger C."/>
            <person name="Genoni M."/>
            <person name="Ruegg C."/>
            <person name="Troillet N."/>
            <person name="Widmer A.F."/>
            <person name="Becker S.L."/>
            <person name="Herrmann M."/>
            <person name="Eckmanns T."/>
            <person name="Haller S."/>
            <person name="Hoeller C."/>
            <person name="Debast S.B."/>
            <person name="Wolfhagen M.J."/>
            <person name="Hopman J."/>
            <person name="Kluytmans J."/>
            <person name="Langelaar M."/>
            <person name="Notermans D.W."/>
            <person name="ten Oever J."/>
            <person name="van den Barselaar P."/>
            <person name="Vonk A.B.A."/>
            <person name="Vos M.C."/>
            <person name="Ahmed N."/>
            <person name="Brown T."/>
            <person name="Crook D."/>
            <person name="Lamagni T."/>
            <person name="Phin N."/>
            <person name="Smith E.G."/>
            <person name="Zambon M."/>
            <person name="Serr A."/>
            <person name="Goetting T."/>
            <person name="Ebner W."/>
            <person name="Thuermer A."/>
            <person name="Utpatel C."/>
            <person name="Sproer C."/>
            <person name="Bunk B."/>
            <person name="Nubel U."/>
            <person name="Bloemberg G."/>
            <person name="Bottger E."/>
            <person name="Niemann S."/>
            <person name="Wagner D."/>
            <person name="Sax H."/>
        </authorList>
    </citation>
    <scope>NUCLEOTIDE SEQUENCE [LARGE SCALE GENOMIC DNA]</scope>
    <source>
        <strain evidence="2 4">ZUERICH-2</strain>
    </source>
</reference>
<reference evidence="5" key="2">
    <citation type="submission" date="2023-06" db="EMBL/GenBank/DDBJ databases">
        <title>Itaconate inhibition of nontuberculous mycobacteria.</title>
        <authorList>
            <person name="Spilker T."/>
        </authorList>
    </citation>
    <scope>NUCLEOTIDE SEQUENCE [LARGE SCALE GENOMIC DNA]</scope>
    <source>
        <strain evidence="5">FLAC1071</strain>
    </source>
</reference>
<gene>
    <name evidence="2" type="ORF">MYCOZU2_04838</name>
    <name evidence="3" type="ORF">QRB35_27090</name>
</gene>
<protein>
    <submittedName>
        <fullName evidence="3">Rv1535 family protein</fullName>
    </submittedName>
</protein>
<sequence>MTAVRYDEVVPAPSAPAPGHAARPRRHPSAGSGNALMDLTTHVLTATLHQLYAALWRAGVIEVTA</sequence>
<evidence type="ECO:0000256" key="1">
    <source>
        <dbReference type="SAM" id="MobiDB-lite"/>
    </source>
</evidence>
<dbReference type="NCBIfam" id="NF040653">
    <property type="entry name" value="Rv1535_dom"/>
    <property type="match status" value="1"/>
</dbReference>
<dbReference type="STRING" id="222805.AN480_22310"/>